<dbReference type="InterPro" id="IPR050125">
    <property type="entry name" value="GPCR_opsins"/>
</dbReference>
<feature type="transmembrane region" description="Helical" evidence="8">
    <location>
        <begin position="255"/>
        <end position="276"/>
    </location>
</feature>
<evidence type="ECO:0000256" key="5">
    <source>
        <dbReference type="ARBA" id="ARBA00023136"/>
    </source>
</evidence>
<evidence type="ECO:0000256" key="8">
    <source>
        <dbReference type="SAM" id="Phobius"/>
    </source>
</evidence>
<evidence type="ECO:0000313" key="11">
    <source>
        <dbReference type="Proteomes" id="UP001501920"/>
    </source>
</evidence>
<sequence>MDIRLTLKHPVKIIPWRNNNFSIVEKEDPLSEQAEICVGVYLLVLGLLSWIGNSVVMLVLYRHRLVLQPTDLLTLNLAISDVGIAMFGYSRGITEIFNLFRDEGYVIKWIWTCQVNGFLTLLFGLASMNTLTVISITRYIKGCHANKAHCISRSTISISIICIWTGALFWSMVPLLGWGSYTDRGYGTCEVDWSKANYSTIYKSFTISVLTSCFVIPVLIMLFSYASVINTVKSRNTMSADGYFSERQRKVERDVTRVSLAICTAFMLAWSPYAVVSMRSAWGLPVPSTTSISARLLAKSACFCNPIIYLVMSPKFRKDVAALVPCLRETREVVRLQQFKPIKRRSESAPAGPHQRDLNQTKLELLVDDRDSGVNSPLHTPPLVSKEVFHISLQNPSKASGLPEFESDRL</sequence>
<reference evidence="10" key="2">
    <citation type="submission" date="2025-08" db="UniProtKB">
        <authorList>
            <consortium name="Ensembl"/>
        </authorList>
    </citation>
    <scope>IDENTIFICATION</scope>
</reference>
<proteinExistence type="predicted"/>
<keyword evidence="4" id="KW-0297">G-protein coupled receptor</keyword>
<reference evidence="10" key="3">
    <citation type="submission" date="2025-09" db="UniProtKB">
        <authorList>
            <consortium name="Ensembl"/>
        </authorList>
    </citation>
    <scope>IDENTIFICATION</scope>
</reference>
<feature type="transmembrane region" description="Helical" evidence="8">
    <location>
        <begin position="72"/>
        <end position="89"/>
    </location>
</feature>
<evidence type="ECO:0000256" key="2">
    <source>
        <dbReference type="ARBA" id="ARBA00022692"/>
    </source>
</evidence>
<keyword evidence="5 8" id="KW-0472">Membrane</keyword>
<dbReference type="PANTHER" id="PTHR24240">
    <property type="entry name" value="OPSIN"/>
    <property type="match status" value="1"/>
</dbReference>
<evidence type="ECO:0000256" key="6">
    <source>
        <dbReference type="ARBA" id="ARBA00023170"/>
    </source>
</evidence>
<evidence type="ECO:0000256" key="4">
    <source>
        <dbReference type="ARBA" id="ARBA00023040"/>
    </source>
</evidence>
<feature type="transmembrane region" description="Helical" evidence="8">
    <location>
        <begin position="155"/>
        <end position="181"/>
    </location>
</feature>
<dbReference type="InterPro" id="IPR000276">
    <property type="entry name" value="GPCR_Rhodpsn"/>
</dbReference>
<keyword evidence="11" id="KW-1185">Reference proteome</keyword>
<evidence type="ECO:0000313" key="10">
    <source>
        <dbReference type="Ensembl" id="ENSPNAP00000076424.1"/>
    </source>
</evidence>
<dbReference type="Gene3D" id="1.20.1070.10">
    <property type="entry name" value="Rhodopsin 7-helix transmembrane proteins"/>
    <property type="match status" value="1"/>
</dbReference>
<keyword evidence="6" id="KW-0675">Receptor</keyword>
<dbReference type="Proteomes" id="UP001501920">
    <property type="component" value="Chromosome 22"/>
</dbReference>
<keyword evidence="2 8" id="KW-0812">Transmembrane</keyword>
<dbReference type="GO" id="GO:0016020">
    <property type="term" value="C:membrane"/>
    <property type="evidence" value="ECO:0007669"/>
    <property type="project" value="UniProtKB-SubCell"/>
</dbReference>
<evidence type="ECO:0000256" key="7">
    <source>
        <dbReference type="ARBA" id="ARBA00023224"/>
    </source>
</evidence>
<feature type="transmembrane region" description="Helical" evidence="8">
    <location>
        <begin position="296"/>
        <end position="312"/>
    </location>
</feature>
<reference evidence="10 11" key="1">
    <citation type="submission" date="2020-10" db="EMBL/GenBank/DDBJ databases">
        <title>Pygocentrus nattereri (red-bellied piranha) genome, fPygNat1, primary haplotype.</title>
        <authorList>
            <person name="Myers G."/>
            <person name="Meyer A."/>
            <person name="Karagic N."/>
            <person name="Pippel M."/>
            <person name="Winkler S."/>
            <person name="Tracey A."/>
            <person name="Wood J."/>
            <person name="Formenti G."/>
            <person name="Howe K."/>
            <person name="Fedrigo O."/>
            <person name="Jarvis E.D."/>
        </authorList>
    </citation>
    <scope>NUCLEOTIDE SEQUENCE [LARGE SCALE GENOMIC DNA]</scope>
</reference>
<evidence type="ECO:0000256" key="3">
    <source>
        <dbReference type="ARBA" id="ARBA00022989"/>
    </source>
</evidence>
<keyword evidence="7" id="KW-0807">Transducer</keyword>
<comment type="subcellular location">
    <subcellularLocation>
        <location evidence="1">Membrane</location>
        <topology evidence="1">Multi-pass membrane protein</topology>
    </subcellularLocation>
</comment>
<protein>
    <recommendedName>
        <fullName evidence="9">G-protein coupled receptors family 1 profile domain-containing protein</fullName>
    </recommendedName>
</protein>
<dbReference type="GO" id="GO:0004930">
    <property type="term" value="F:G protein-coupled receptor activity"/>
    <property type="evidence" value="ECO:0007669"/>
    <property type="project" value="UniProtKB-KW"/>
</dbReference>
<dbReference type="PROSITE" id="PS50262">
    <property type="entry name" value="G_PROTEIN_RECEP_F1_2"/>
    <property type="match status" value="1"/>
</dbReference>
<organism evidence="10 11">
    <name type="scientific">Pygocentrus nattereri</name>
    <name type="common">Red-bellied piranha</name>
    <dbReference type="NCBI Taxonomy" id="42514"/>
    <lineage>
        <taxon>Eukaryota</taxon>
        <taxon>Metazoa</taxon>
        <taxon>Chordata</taxon>
        <taxon>Craniata</taxon>
        <taxon>Vertebrata</taxon>
        <taxon>Euteleostomi</taxon>
        <taxon>Actinopterygii</taxon>
        <taxon>Neopterygii</taxon>
        <taxon>Teleostei</taxon>
        <taxon>Ostariophysi</taxon>
        <taxon>Characiformes</taxon>
        <taxon>Characoidei</taxon>
        <taxon>Pygocentrus</taxon>
    </lineage>
</organism>
<dbReference type="SUPFAM" id="SSF81321">
    <property type="entry name" value="Family A G protein-coupled receptor-like"/>
    <property type="match status" value="1"/>
</dbReference>
<feature type="transmembrane region" description="Helical" evidence="8">
    <location>
        <begin position="109"/>
        <end position="134"/>
    </location>
</feature>
<dbReference type="InterPro" id="IPR017452">
    <property type="entry name" value="GPCR_Rhodpsn_7TM"/>
</dbReference>
<dbReference type="AlphaFoldDB" id="A0AAR2LNV5"/>
<feature type="transmembrane region" description="Helical" evidence="8">
    <location>
        <begin position="38"/>
        <end position="60"/>
    </location>
</feature>
<dbReference type="Ensembl" id="ENSPNAT00000053568.1">
    <property type="protein sequence ID" value="ENSPNAP00000076424.1"/>
    <property type="gene ID" value="ENSPNAG00000029480.2"/>
</dbReference>
<feature type="transmembrane region" description="Helical" evidence="8">
    <location>
        <begin position="201"/>
        <end position="228"/>
    </location>
</feature>
<evidence type="ECO:0000256" key="1">
    <source>
        <dbReference type="ARBA" id="ARBA00004141"/>
    </source>
</evidence>
<accession>A0AAR2LNV5</accession>
<feature type="domain" description="G-protein coupled receptors family 1 profile" evidence="9">
    <location>
        <begin position="52"/>
        <end position="309"/>
    </location>
</feature>
<dbReference type="Pfam" id="PF00001">
    <property type="entry name" value="7tm_1"/>
    <property type="match status" value="1"/>
</dbReference>
<dbReference type="GeneTree" id="ENSGT01120000271854"/>
<dbReference type="PRINTS" id="PR00237">
    <property type="entry name" value="GPCRRHODOPSN"/>
</dbReference>
<name>A0AAR2LNV5_PYGNA</name>
<evidence type="ECO:0000259" key="9">
    <source>
        <dbReference type="PROSITE" id="PS50262"/>
    </source>
</evidence>
<keyword evidence="3 8" id="KW-1133">Transmembrane helix</keyword>